<dbReference type="Proteomes" id="UP000010716">
    <property type="component" value="Unassembled WGS sequence"/>
</dbReference>
<protein>
    <submittedName>
        <fullName evidence="1">Uncharacterized protein</fullName>
    </submittedName>
</protein>
<sequence>MYRSVLDLKKSPKKKRGIQIDYGGRVETMSDGKVEVIGDDGDQKS</sequence>
<proteinExistence type="predicted"/>
<reference evidence="1 2" key="1">
    <citation type="journal article" date="2011" name="J. Bacteriol.">
        <title>Draft genome sequence of the thermoalkaliphilic Caldalkalibacillus thermarum strain TA2.A1.</title>
        <authorList>
            <person name="Kalamorz F."/>
            <person name="Keis S."/>
            <person name="McMillan D.G."/>
            <person name="Olsson K."/>
            <person name="Stanton J.A."/>
            <person name="Stockwell P."/>
            <person name="Black M.A."/>
            <person name="Klingeman D.M."/>
            <person name="Land M.L."/>
            <person name="Han C.S."/>
            <person name="Martin S.L."/>
            <person name="Becher S.A."/>
            <person name="Peddie C.J."/>
            <person name="Morgan H.W."/>
            <person name="Matthies D."/>
            <person name="Preiss L."/>
            <person name="Meier T."/>
            <person name="Brown S.D."/>
            <person name="Cook G.M."/>
        </authorList>
    </citation>
    <scope>NUCLEOTIDE SEQUENCE [LARGE SCALE GENOMIC DNA]</scope>
    <source>
        <strain evidence="1 2">TA2.A1</strain>
    </source>
</reference>
<dbReference type="EMBL" id="AFCE01000094">
    <property type="protein sequence ID" value="EGL83620.1"/>
    <property type="molecule type" value="Genomic_DNA"/>
</dbReference>
<gene>
    <name evidence="1" type="ORF">CathTA2_0831</name>
</gene>
<organism evidence="1 2">
    <name type="scientific">Caldalkalibacillus thermarum (strain TA2.A1)</name>
    <dbReference type="NCBI Taxonomy" id="986075"/>
    <lineage>
        <taxon>Bacteria</taxon>
        <taxon>Bacillati</taxon>
        <taxon>Bacillota</taxon>
        <taxon>Bacilli</taxon>
        <taxon>Bacillales</taxon>
        <taxon>Bacillaceae</taxon>
        <taxon>Caldalkalibacillus</taxon>
    </lineage>
</organism>
<evidence type="ECO:0000313" key="2">
    <source>
        <dbReference type="Proteomes" id="UP000010716"/>
    </source>
</evidence>
<comment type="caution">
    <text evidence="1">The sequence shown here is derived from an EMBL/GenBank/DDBJ whole genome shotgun (WGS) entry which is preliminary data.</text>
</comment>
<accession>F5L4W8</accession>
<evidence type="ECO:0000313" key="1">
    <source>
        <dbReference type="EMBL" id="EGL83620.1"/>
    </source>
</evidence>
<dbReference type="AlphaFoldDB" id="F5L4W8"/>
<name>F5L4W8_CALTT</name>